<organism evidence="2 3">
    <name type="scientific">Bremerella alba</name>
    <dbReference type="NCBI Taxonomy" id="980252"/>
    <lineage>
        <taxon>Bacteria</taxon>
        <taxon>Pseudomonadati</taxon>
        <taxon>Planctomycetota</taxon>
        <taxon>Planctomycetia</taxon>
        <taxon>Pirellulales</taxon>
        <taxon>Pirellulaceae</taxon>
        <taxon>Bremerella</taxon>
    </lineage>
</organism>
<protein>
    <submittedName>
        <fullName evidence="2">Uncharacterized protein</fullName>
    </submittedName>
</protein>
<dbReference type="Proteomes" id="UP000551616">
    <property type="component" value="Unassembled WGS sequence"/>
</dbReference>
<evidence type="ECO:0000313" key="3">
    <source>
        <dbReference type="Proteomes" id="UP000551616"/>
    </source>
</evidence>
<gene>
    <name evidence="2" type="ORF">HOV93_48320</name>
</gene>
<reference evidence="2 3" key="1">
    <citation type="submission" date="2020-05" db="EMBL/GenBank/DDBJ databases">
        <title>Bremerella alba sp. nov., a novel planctomycete isolated from the surface of the macroalga Fucus spiralis.</title>
        <authorList>
            <person name="Godinho O."/>
            <person name="Botelho R."/>
            <person name="Albuquerque L."/>
            <person name="Wiegand S."/>
            <person name="Da Costa M.S."/>
            <person name="Lobo-Da-Cunha A."/>
            <person name="Jogler C."/>
            <person name="Lage O.M."/>
        </authorList>
    </citation>
    <scope>NUCLEOTIDE SEQUENCE [LARGE SCALE GENOMIC DNA]</scope>
    <source>
        <strain evidence="2 3">FF15</strain>
    </source>
</reference>
<dbReference type="EMBL" id="JABRWO010000017">
    <property type="protein sequence ID" value="MBA2117632.1"/>
    <property type="molecule type" value="Genomic_DNA"/>
</dbReference>
<evidence type="ECO:0000313" key="2">
    <source>
        <dbReference type="EMBL" id="MBA2117632.1"/>
    </source>
</evidence>
<keyword evidence="1" id="KW-1133">Transmembrane helix</keyword>
<feature type="transmembrane region" description="Helical" evidence="1">
    <location>
        <begin position="20"/>
        <end position="40"/>
    </location>
</feature>
<keyword evidence="1" id="KW-0812">Transmembrane</keyword>
<comment type="caution">
    <text evidence="2">The sequence shown here is derived from an EMBL/GenBank/DDBJ whole genome shotgun (WGS) entry which is preliminary data.</text>
</comment>
<keyword evidence="3" id="KW-1185">Reference proteome</keyword>
<dbReference type="RefSeq" id="WP_207399005.1">
    <property type="nucleotide sequence ID" value="NZ_JABRWO010000017.1"/>
</dbReference>
<evidence type="ECO:0000256" key="1">
    <source>
        <dbReference type="SAM" id="Phobius"/>
    </source>
</evidence>
<sequence>MNTTDQATTNPSPRPLRFSILALLGLMTVCALFVALFAMIGERAKWKAQTVTLREELRQLRQANQLLNVVDPRKIYVCAMVSPFERMGRWRVHLPEGRDYRVKYDWKDLPPDRDPTNKYHPVSGIKLPPGTYTISQTFQFTPSQNKSQWRICITASKPGHGGRIRHGLPVNAPSWLVANNVGRNQFELPPLSEGETPQRISFRTSGPVLNTPQSEFDFDEQVSLVTYEAYDPSSPSQTSGKLLPQEVFHLWIEKEPQQP</sequence>
<dbReference type="AlphaFoldDB" id="A0A7V9A9M7"/>
<name>A0A7V9A9M7_9BACT</name>
<keyword evidence="1" id="KW-0472">Membrane</keyword>
<proteinExistence type="predicted"/>
<accession>A0A7V9A9M7</accession>